<feature type="region of interest" description="Disordered" evidence="1">
    <location>
        <begin position="1"/>
        <end position="21"/>
    </location>
</feature>
<gene>
    <name evidence="2" type="ORF">PIB30_044390</name>
</gene>
<keyword evidence="3" id="KW-1185">Reference proteome</keyword>
<dbReference type="Proteomes" id="UP001341840">
    <property type="component" value="Unassembled WGS sequence"/>
</dbReference>
<feature type="compositionally biased region" description="Polar residues" evidence="1">
    <location>
        <begin position="86"/>
        <end position="95"/>
    </location>
</feature>
<comment type="caution">
    <text evidence="2">The sequence shown here is derived from an EMBL/GenBank/DDBJ whole genome shotgun (WGS) entry which is preliminary data.</text>
</comment>
<proteinExistence type="predicted"/>
<feature type="region of interest" description="Disordered" evidence="1">
    <location>
        <begin position="81"/>
        <end position="100"/>
    </location>
</feature>
<evidence type="ECO:0000313" key="3">
    <source>
        <dbReference type="Proteomes" id="UP001341840"/>
    </source>
</evidence>
<sequence length="135" mass="14534">MFPPHGSMPPPASFPESSGRQLSSYPQFMNSVAPYLAERMESQAFNTLYNLVNDFDMGQRNQTMSSRLSVDSHFHASAASAHSAARQSFDSSRSLNVRGIGDDGVRRANTAPGIFMEGSDSIKGLIASAIISESS</sequence>
<reference evidence="2 3" key="1">
    <citation type="journal article" date="2023" name="Plants (Basel)">
        <title>Bridging the Gap: Combining Genomics and Transcriptomics Approaches to Understand Stylosanthes scabra, an Orphan Legume from the Brazilian Caatinga.</title>
        <authorList>
            <person name="Ferreira-Neto J.R.C."/>
            <person name="da Silva M.D."/>
            <person name="Binneck E."/>
            <person name="de Melo N.F."/>
            <person name="da Silva R.H."/>
            <person name="de Melo A.L.T.M."/>
            <person name="Pandolfi V."/>
            <person name="Bustamante F.O."/>
            <person name="Brasileiro-Vidal A.C."/>
            <person name="Benko-Iseppon A.M."/>
        </authorList>
    </citation>
    <scope>NUCLEOTIDE SEQUENCE [LARGE SCALE GENOMIC DNA]</scope>
    <source>
        <tissue evidence="2">Leaves</tissue>
    </source>
</reference>
<accession>A0ABU6XEY8</accession>
<name>A0ABU6XEY8_9FABA</name>
<feature type="compositionally biased region" description="Pro residues" evidence="1">
    <location>
        <begin position="1"/>
        <end position="13"/>
    </location>
</feature>
<evidence type="ECO:0000256" key="1">
    <source>
        <dbReference type="SAM" id="MobiDB-lite"/>
    </source>
</evidence>
<dbReference type="EMBL" id="JASCZI010211713">
    <property type="protein sequence ID" value="MED6196124.1"/>
    <property type="molecule type" value="Genomic_DNA"/>
</dbReference>
<organism evidence="2 3">
    <name type="scientific">Stylosanthes scabra</name>
    <dbReference type="NCBI Taxonomy" id="79078"/>
    <lineage>
        <taxon>Eukaryota</taxon>
        <taxon>Viridiplantae</taxon>
        <taxon>Streptophyta</taxon>
        <taxon>Embryophyta</taxon>
        <taxon>Tracheophyta</taxon>
        <taxon>Spermatophyta</taxon>
        <taxon>Magnoliopsida</taxon>
        <taxon>eudicotyledons</taxon>
        <taxon>Gunneridae</taxon>
        <taxon>Pentapetalae</taxon>
        <taxon>rosids</taxon>
        <taxon>fabids</taxon>
        <taxon>Fabales</taxon>
        <taxon>Fabaceae</taxon>
        <taxon>Papilionoideae</taxon>
        <taxon>50 kb inversion clade</taxon>
        <taxon>dalbergioids sensu lato</taxon>
        <taxon>Dalbergieae</taxon>
        <taxon>Pterocarpus clade</taxon>
        <taxon>Stylosanthes</taxon>
    </lineage>
</organism>
<evidence type="ECO:0000313" key="2">
    <source>
        <dbReference type="EMBL" id="MED6196124.1"/>
    </source>
</evidence>
<protein>
    <submittedName>
        <fullName evidence="2">Uncharacterized protein</fullName>
    </submittedName>
</protein>